<dbReference type="AlphaFoldDB" id="A0A7E4V9A5"/>
<proteinExistence type="predicted"/>
<protein>
    <submittedName>
        <fullName evidence="2">MATH domain-containing protein</fullName>
    </submittedName>
</protein>
<reference evidence="2" key="2">
    <citation type="submission" date="2020-10" db="UniProtKB">
        <authorList>
            <consortium name="WormBaseParasite"/>
        </authorList>
    </citation>
    <scope>IDENTIFICATION</scope>
</reference>
<sequence length="211" mass="23588">MHNQFVIKSSESALPGGRKWGLICYPAGNGKCRKNVLILMLRLTGGAARVNYRVSIKESNLSLNDNFDLKKNSGQSVILLRSHHALKALNFRSKIIIEVFGTFLLNDKEKQVASVEDSLLRNVPEPITTKPVVKLTTIPPSLTDSCTIDLVKTDFLASNAGLQWWLEYYPAGFSMDNPVKRLNVFIRVSVVPVKMSIFFSVPGTSIRRSFF</sequence>
<name>A0A7E4V9A5_PANRE</name>
<accession>A0A7E4V9A5</accession>
<dbReference type="Proteomes" id="UP000492821">
    <property type="component" value="Unassembled WGS sequence"/>
</dbReference>
<evidence type="ECO:0000313" key="1">
    <source>
        <dbReference type="Proteomes" id="UP000492821"/>
    </source>
</evidence>
<organism evidence="1 2">
    <name type="scientific">Panagrellus redivivus</name>
    <name type="common">Microworm</name>
    <dbReference type="NCBI Taxonomy" id="6233"/>
    <lineage>
        <taxon>Eukaryota</taxon>
        <taxon>Metazoa</taxon>
        <taxon>Ecdysozoa</taxon>
        <taxon>Nematoda</taxon>
        <taxon>Chromadorea</taxon>
        <taxon>Rhabditida</taxon>
        <taxon>Tylenchina</taxon>
        <taxon>Panagrolaimomorpha</taxon>
        <taxon>Panagrolaimoidea</taxon>
        <taxon>Panagrolaimidae</taxon>
        <taxon>Panagrellus</taxon>
    </lineage>
</organism>
<evidence type="ECO:0000313" key="2">
    <source>
        <dbReference type="WBParaSite" id="Pan_g18082.t1"/>
    </source>
</evidence>
<keyword evidence="1" id="KW-1185">Reference proteome</keyword>
<dbReference type="WBParaSite" id="Pan_g18082.t1">
    <property type="protein sequence ID" value="Pan_g18082.t1"/>
    <property type="gene ID" value="Pan_g18082"/>
</dbReference>
<reference evidence="1" key="1">
    <citation type="journal article" date="2013" name="Genetics">
        <title>The draft genome and transcriptome of Panagrellus redivivus are shaped by the harsh demands of a free-living lifestyle.</title>
        <authorList>
            <person name="Srinivasan J."/>
            <person name="Dillman A.R."/>
            <person name="Macchietto M.G."/>
            <person name="Heikkinen L."/>
            <person name="Lakso M."/>
            <person name="Fracchia K.M."/>
            <person name="Antoshechkin I."/>
            <person name="Mortazavi A."/>
            <person name="Wong G."/>
            <person name="Sternberg P.W."/>
        </authorList>
    </citation>
    <scope>NUCLEOTIDE SEQUENCE [LARGE SCALE GENOMIC DNA]</scope>
    <source>
        <strain evidence="1">MT8872</strain>
    </source>
</reference>